<dbReference type="Proteomes" id="UP000515140">
    <property type="component" value="Unplaced"/>
</dbReference>
<dbReference type="InterPro" id="IPR000566">
    <property type="entry name" value="Lipocln_cytosolic_FA-bd_dom"/>
</dbReference>
<keyword evidence="5" id="KW-0494">Milk protein</keyword>
<comment type="similarity">
    <text evidence="2">Belongs to the calycin superfamily. Lipocalin family.</text>
</comment>
<protein>
    <submittedName>
        <fullName evidence="9">Late lactation protein B-like</fullName>
    </submittedName>
</protein>
<dbReference type="Pfam" id="PF00061">
    <property type="entry name" value="Lipocalin"/>
    <property type="match status" value="1"/>
</dbReference>
<dbReference type="PRINTS" id="PR01175">
    <property type="entry name" value="VNEBNERGLAND"/>
</dbReference>
<evidence type="ECO:0000256" key="4">
    <source>
        <dbReference type="ARBA" id="ARBA00022729"/>
    </source>
</evidence>
<organism evidence="8 9">
    <name type="scientific">Phascolarctos cinereus</name>
    <name type="common">Koala</name>
    <dbReference type="NCBI Taxonomy" id="38626"/>
    <lineage>
        <taxon>Eukaryota</taxon>
        <taxon>Metazoa</taxon>
        <taxon>Chordata</taxon>
        <taxon>Craniata</taxon>
        <taxon>Vertebrata</taxon>
        <taxon>Euteleostomi</taxon>
        <taxon>Mammalia</taxon>
        <taxon>Metatheria</taxon>
        <taxon>Diprotodontia</taxon>
        <taxon>Phascolarctidae</taxon>
        <taxon>Phascolarctos</taxon>
    </lineage>
</organism>
<feature type="signal peptide" evidence="6">
    <location>
        <begin position="1"/>
        <end position="18"/>
    </location>
</feature>
<accession>A0A6P5JX91</accession>
<evidence type="ECO:0000313" key="8">
    <source>
        <dbReference type="Proteomes" id="UP000515140"/>
    </source>
</evidence>
<evidence type="ECO:0000256" key="6">
    <source>
        <dbReference type="SAM" id="SignalP"/>
    </source>
</evidence>
<dbReference type="GO" id="GO:0036094">
    <property type="term" value="F:small molecule binding"/>
    <property type="evidence" value="ECO:0007669"/>
    <property type="project" value="InterPro"/>
</dbReference>
<dbReference type="AlphaFoldDB" id="A0A6P5JX91"/>
<evidence type="ECO:0000259" key="7">
    <source>
        <dbReference type="Pfam" id="PF00061"/>
    </source>
</evidence>
<evidence type="ECO:0000256" key="5">
    <source>
        <dbReference type="ARBA" id="ARBA00022743"/>
    </source>
</evidence>
<dbReference type="InterPro" id="IPR012674">
    <property type="entry name" value="Calycin"/>
</dbReference>
<dbReference type="PANTHER" id="PTHR11430:SF124">
    <property type="entry name" value="LIPOCALIN 1-LIKE PROTEIN 1-RELATED"/>
    <property type="match status" value="1"/>
</dbReference>
<dbReference type="SUPFAM" id="SSF50814">
    <property type="entry name" value="Lipocalins"/>
    <property type="match status" value="1"/>
</dbReference>
<evidence type="ECO:0000256" key="1">
    <source>
        <dbReference type="ARBA" id="ARBA00004613"/>
    </source>
</evidence>
<dbReference type="InterPro" id="IPR002450">
    <property type="entry name" value="von_Ebner_gland"/>
</dbReference>
<gene>
    <name evidence="9" type="primary">LOC110205110</name>
</gene>
<sequence>MKVLFLTIALSLFSILQAEESASSGEALGGTFYIHAIVADTDIPEEKRPKSLSPITISLLDDGNVEASFTTRKNGKCKEIKAKLEKTDNPYEFTMDKGKRHVYVTKTSDPNSWILYSEGEFRGKQVKLAKLLGASTEVDSEVLKEYQEFIQQKGFNEKRIISPKQEEACIPEDA</sequence>
<keyword evidence="8" id="KW-1185">Reference proteome</keyword>
<dbReference type="Gene3D" id="2.40.128.20">
    <property type="match status" value="1"/>
</dbReference>
<evidence type="ECO:0000313" key="9">
    <source>
        <dbReference type="RefSeq" id="XP_020837061.1"/>
    </source>
</evidence>
<reference evidence="9" key="1">
    <citation type="submission" date="2025-08" db="UniProtKB">
        <authorList>
            <consortium name="RefSeq"/>
        </authorList>
    </citation>
    <scope>IDENTIFICATION</scope>
    <source>
        <tissue evidence="9">Spleen</tissue>
    </source>
</reference>
<dbReference type="RefSeq" id="XP_020837061.1">
    <property type="nucleotide sequence ID" value="XM_020981402.1"/>
</dbReference>
<dbReference type="KEGG" id="pcw:110205110"/>
<dbReference type="PANTHER" id="PTHR11430">
    <property type="entry name" value="LIPOCALIN"/>
    <property type="match status" value="1"/>
</dbReference>
<dbReference type="FunCoup" id="A0A6P5JX91">
    <property type="interactions" value="168"/>
</dbReference>
<dbReference type="InterPro" id="IPR002345">
    <property type="entry name" value="Lipocalin"/>
</dbReference>
<feature type="chain" id="PRO_5028319689" evidence="6">
    <location>
        <begin position="19"/>
        <end position="174"/>
    </location>
</feature>
<evidence type="ECO:0000256" key="2">
    <source>
        <dbReference type="ARBA" id="ARBA00006889"/>
    </source>
</evidence>
<feature type="domain" description="Lipocalin/cytosolic fatty-acid binding" evidence="7">
    <location>
        <begin position="30"/>
        <end position="166"/>
    </location>
</feature>
<dbReference type="InParanoid" id="A0A6P5JX91"/>
<proteinExistence type="inferred from homology"/>
<dbReference type="GO" id="GO:0005615">
    <property type="term" value="C:extracellular space"/>
    <property type="evidence" value="ECO:0007669"/>
    <property type="project" value="TreeGrafter"/>
</dbReference>
<dbReference type="GeneID" id="110205110"/>
<evidence type="ECO:0000256" key="3">
    <source>
        <dbReference type="ARBA" id="ARBA00022525"/>
    </source>
</evidence>
<keyword evidence="3" id="KW-0964">Secreted</keyword>
<comment type="subcellular location">
    <subcellularLocation>
        <location evidence="1">Secreted</location>
    </subcellularLocation>
</comment>
<name>A0A6P5JX91_PHACI</name>
<keyword evidence="4 6" id="KW-0732">Signal</keyword>